<dbReference type="OrthoDB" id="9800863at2"/>
<comment type="pathway">
    <text evidence="3 9">Carbohydrate degradation; glycolysis; pyruvate from D-glyceraldehyde 3-phosphate: step 3/5.</text>
</comment>
<evidence type="ECO:0000256" key="1">
    <source>
        <dbReference type="ARBA" id="ARBA00000370"/>
    </source>
</evidence>
<dbReference type="GO" id="GO:0006096">
    <property type="term" value="P:glycolytic process"/>
    <property type="evidence" value="ECO:0007669"/>
    <property type="project" value="UniProtKB-UniRule"/>
</dbReference>
<feature type="binding site" evidence="9 13">
    <location>
        <position position="62"/>
    </location>
    <ligand>
        <name>Mn(2+)</name>
        <dbReference type="ChEBI" id="CHEBI:29035"/>
        <label>2</label>
    </ligand>
</feature>
<keyword evidence="6 9" id="KW-0324">Glycolysis</keyword>
<proteinExistence type="inferred from homology"/>
<evidence type="ECO:0000256" key="11">
    <source>
        <dbReference type="PIRSR" id="PIRSR001492-1"/>
    </source>
</evidence>
<feature type="binding site" evidence="9 12">
    <location>
        <position position="332"/>
    </location>
    <ligand>
        <name>substrate</name>
    </ligand>
</feature>
<reference evidence="16 17" key="1">
    <citation type="submission" date="2019-08" db="EMBL/GenBank/DDBJ databases">
        <title>Genome of Vicingus serpentipes NCIMB 15042.</title>
        <authorList>
            <person name="Bowman J.P."/>
        </authorList>
    </citation>
    <scope>NUCLEOTIDE SEQUENCE [LARGE SCALE GENOMIC DNA]</scope>
    <source>
        <strain evidence="16 17">NCIMB 15042</strain>
    </source>
</reference>
<evidence type="ECO:0000256" key="6">
    <source>
        <dbReference type="ARBA" id="ARBA00023152"/>
    </source>
</evidence>
<comment type="catalytic activity">
    <reaction evidence="1 9">
        <text>(2R)-2-phosphoglycerate = (2R)-3-phosphoglycerate</text>
        <dbReference type="Rhea" id="RHEA:15901"/>
        <dbReference type="ChEBI" id="CHEBI:58272"/>
        <dbReference type="ChEBI" id="CHEBI:58289"/>
        <dbReference type="EC" id="5.4.2.12"/>
    </reaction>
</comment>
<dbReference type="HAMAP" id="MF_01038">
    <property type="entry name" value="GpmI"/>
    <property type="match status" value="1"/>
</dbReference>
<comment type="function">
    <text evidence="2 9">Catalyzes the interconversion of 2-phosphoglycerate and 3-phosphoglycerate.</text>
</comment>
<organism evidence="16 17">
    <name type="scientific">Vicingus serpentipes</name>
    <dbReference type="NCBI Taxonomy" id="1926625"/>
    <lineage>
        <taxon>Bacteria</taxon>
        <taxon>Pseudomonadati</taxon>
        <taxon>Bacteroidota</taxon>
        <taxon>Flavobacteriia</taxon>
        <taxon>Flavobacteriales</taxon>
        <taxon>Vicingaceae</taxon>
        <taxon>Vicingus</taxon>
    </lineage>
</organism>
<feature type="domain" description="Metalloenzyme" evidence="14">
    <location>
        <begin position="4"/>
        <end position="494"/>
    </location>
</feature>
<dbReference type="EC" id="5.4.2.12" evidence="9 10"/>
<dbReference type="GO" id="GO:0004619">
    <property type="term" value="F:phosphoglycerate mutase activity"/>
    <property type="evidence" value="ECO:0007669"/>
    <property type="project" value="UniProtKB-UniRule"/>
</dbReference>
<evidence type="ECO:0000313" key="17">
    <source>
        <dbReference type="Proteomes" id="UP000321721"/>
    </source>
</evidence>
<comment type="caution">
    <text evidence="16">The sequence shown here is derived from an EMBL/GenBank/DDBJ whole genome shotgun (WGS) entry which is preliminary data.</text>
</comment>
<dbReference type="GO" id="GO:0006007">
    <property type="term" value="P:glucose catabolic process"/>
    <property type="evidence" value="ECO:0007669"/>
    <property type="project" value="InterPro"/>
</dbReference>
<keyword evidence="7 9" id="KW-0464">Manganese</keyword>
<dbReference type="GO" id="GO:0030145">
    <property type="term" value="F:manganese ion binding"/>
    <property type="evidence" value="ECO:0007669"/>
    <property type="project" value="UniProtKB-UniRule"/>
</dbReference>
<feature type="binding site" evidence="9 13">
    <location>
        <position position="403"/>
    </location>
    <ligand>
        <name>Mn(2+)</name>
        <dbReference type="ChEBI" id="CHEBI:29035"/>
        <label>1</label>
    </ligand>
</feature>
<feature type="binding site" evidence="9 13">
    <location>
        <position position="12"/>
    </location>
    <ligand>
        <name>Mn(2+)</name>
        <dbReference type="ChEBI" id="CHEBI:29035"/>
        <label>2</label>
    </ligand>
</feature>
<evidence type="ECO:0000313" key="16">
    <source>
        <dbReference type="EMBL" id="TXB63889.1"/>
    </source>
</evidence>
<keyword evidence="5 9" id="KW-0479">Metal-binding</keyword>
<dbReference type="Proteomes" id="UP000321721">
    <property type="component" value="Unassembled WGS sequence"/>
</dbReference>
<dbReference type="InterPro" id="IPR005995">
    <property type="entry name" value="Pgm_bpd_ind"/>
</dbReference>
<comment type="similarity">
    <text evidence="4 9">Belongs to the BPG-independent phosphoglycerate mutase family.</text>
</comment>
<feature type="binding site" evidence="9 13">
    <location>
        <position position="440"/>
    </location>
    <ligand>
        <name>Mn(2+)</name>
        <dbReference type="ChEBI" id="CHEBI:29035"/>
        <label>2</label>
    </ligand>
</feature>
<feature type="binding site" evidence="9 12">
    <location>
        <position position="183"/>
    </location>
    <ligand>
        <name>substrate</name>
    </ligand>
</feature>
<evidence type="ECO:0000256" key="4">
    <source>
        <dbReference type="ARBA" id="ARBA00008819"/>
    </source>
</evidence>
<feature type="domain" description="BPG-independent PGAM N-terminal" evidence="15">
    <location>
        <begin position="82"/>
        <end position="295"/>
    </location>
</feature>
<dbReference type="FunFam" id="3.40.1450.10:FF:000002">
    <property type="entry name" value="2,3-bisphosphoglycerate-independent phosphoglycerate mutase"/>
    <property type="match status" value="1"/>
</dbReference>
<evidence type="ECO:0000256" key="3">
    <source>
        <dbReference type="ARBA" id="ARBA00004798"/>
    </source>
</evidence>
<dbReference type="InterPro" id="IPR011258">
    <property type="entry name" value="BPG-indep_PGM_N"/>
</dbReference>
<dbReference type="Pfam" id="PF01676">
    <property type="entry name" value="Metalloenzyme"/>
    <property type="match status" value="1"/>
</dbReference>
<dbReference type="InterPro" id="IPR017850">
    <property type="entry name" value="Alkaline_phosphatase_core_sf"/>
</dbReference>
<dbReference type="EMBL" id="VOOS01000006">
    <property type="protein sequence ID" value="TXB63889.1"/>
    <property type="molecule type" value="Genomic_DNA"/>
</dbReference>
<keyword evidence="17" id="KW-1185">Reference proteome</keyword>
<dbReference type="GO" id="GO:0005829">
    <property type="term" value="C:cytosol"/>
    <property type="evidence" value="ECO:0007669"/>
    <property type="project" value="TreeGrafter"/>
</dbReference>
<feature type="binding site" evidence="9 12">
    <location>
        <position position="123"/>
    </location>
    <ligand>
        <name>substrate</name>
    </ligand>
</feature>
<comment type="subunit">
    <text evidence="9">Monomer.</text>
</comment>
<dbReference type="InterPro" id="IPR006124">
    <property type="entry name" value="Metalloenzyme"/>
</dbReference>
<evidence type="ECO:0000256" key="13">
    <source>
        <dbReference type="PIRSR" id="PIRSR001492-3"/>
    </source>
</evidence>
<keyword evidence="8 9" id="KW-0413">Isomerase</keyword>
<evidence type="ECO:0000256" key="9">
    <source>
        <dbReference type="HAMAP-Rule" id="MF_01038"/>
    </source>
</evidence>
<evidence type="ECO:0000256" key="8">
    <source>
        <dbReference type="ARBA" id="ARBA00023235"/>
    </source>
</evidence>
<dbReference type="Pfam" id="PF06415">
    <property type="entry name" value="iPGM_N"/>
    <property type="match status" value="1"/>
</dbReference>
<evidence type="ECO:0000256" key="5">
    <source>
        <dbReference type="ARBA" id="ARBA00022723"/>
    </source>
</evidence>
<feature type="binding site" evidence="9 13">
    <location>
        <position position="441"/>
    </location>
    <ligand>
        <name>Mn(2+)</name>
        <dbReference type="ChEBI" id="CHEBI:29035"/>
        <label>2</label>
    </ligand>
</feature>
<accession>A0A5C6RPI3</accession>
<sequence>MSTKKVALLILDGWGCGNKTKSDAIFNANTPFYDSCLQNYPNSFLKTFGEHVGLPEGQMGNSEVGHLNIGAGRVVYQDFAKINKAVKENTINDNPTLIAALKHAEQNNVNVHFIGLVSNGGIHSHQKHLYRLCEITNNYDVNGYVHAFTDGRDCDPKSGLDFIKILEKKLSGTNCEVASVVGRYYAMDRDNRWERIKYAYDLMVNGIGEHSNNLTQSIEKSYANNVTDEFIKPIVKVDETGNAISIIQPNDVVICFNFRTDRCREISIALTQKDMHEQNMHTLPLYYVTMTNYDKTFKNVHVIYDKDNLANTLGEVLEQNNKTQIRIAETEKYPHVTFFFSGGREKPFEGEQRILVNSPKVATYDLQPEMSAEEVTTSIIEAIHKSDTDFICLNFANPDMVGHTGVYSAIVKAVEKIDNCAQRVVEAGLENDYSFIIIADHGNADFAINDDGTPNTAHSTNLVPCILIDKDYKTLKDGKLGDIAPTILKLMNINAPKEMDGVSLI</sequence>
<feature type="binding site" evidence="9 13">
    <location>
        <position position="399"/>
    </location>
    <ligand>
        <name>Mn(2+)</name>
        <dbReference type="ChEBI" id="CHEBI:29035"/>
        <label>1</label>
    </ligand>
</feature>
<feature type="binding site" evidence="9 13">
    <location>
        <position position="458"/>
    </location>
    <ligand>
        <name>Mn(2+)</name>
        <dbReference type="ChEBI" id="CHEBI:29035"/>
        <label>1</label>
    </ligand>
</feature>
<dbReference type="PIRSF" id="PIRSF001492">
    <property type="entry name" value="IPGAM"/>
    <property type="match status" value="1"/>
</dbReference>
<feature type="active site" description="Phosphoserine intermediate" evidence="9 11">
    <location>
        <position position="62"/>
    </location>
</feature>
<name>A0A5C6RPI3_9FLAO</name>
<evidence type="ECO:0000256" key="12">
    <source>
        <dbReference type="PIRSR" id="PIRSR001492-2"/>
    </source>
</evidence>
<feature type="binding site" evidence="9 12">
    <location>
        <position position="189"/>
    </location>
    <ligand>
        <name>substrate</name>
    </ligand>
</feature>
<dbReference type="CDD" id="cd16010">
    <property type="entry name" value="iPGM"/>
    <property type="match status" value="1"/>
</dbReference>
<protein>
    <recommendedName>
        <fullName evidence="9 10">2,3-bisphosphoglycerate-independent phosphoglycerate mutase</fullName>
        <shortName evidence="9">BPG-independent PGAM</shortName>
        <shortName evidence="9">Phosphoglyceromutase</shortName>
        <shortName evidence="9">iPGM</shortName>
        <ecNumber evidence="9 10">5.4.2.12</ecNumber>
    </recommendedName>
</protein>
<dbReference type="Gene3D" id="3.40.720.10">
    <property type="entry name" value="Alkaline Phosphatase, subunit A"/>
    <property type="match status" value="1"/>
</dbReference>
<evidence type="ECO:0000256" key="7">
    <source>
        <dbReference type="ARBA" id="ARBA00023211"/>
    </source>
</evidence>
<comment type="cofactor">
    <cofactor evidence="9">
        <name>Mn(2+)</name>
        <dbReference type="ChEBI" id="CHEBI:29035"/>
    </cofactor>
    <text evidence="9">Binds 2 manganese ions per subunit.</text>
</comment>
<dbReference type="AlphaFoldDB" id="A0A5C6RPI3"/>
<dbReference type="Gene3D" id="3.40.1450.10">
    <property type="entry name" value="BPG-independent phosphoglycerate mutase, domain B"/>
    <property type="match status" value="1"/>
</dbReference>
<feature type="binding site" evidence="9 12">
    <location>
        <begin position="259"/>
        <end position="262"/>
    </location>
    <ligand>
        <name>substrate</name>
    </ligand>
</feature>
<dbReference type="UniPathway" id="UPA00109">
    <property type="reaction ID" value="UER00186"/>
</dbReference>
<dbReference type="PANTHER" id="PTHR31637">
    <property type="entry name" value="2,3-BISPHOSPHOGLYCERATE-INDEPENDENT PHOSPHOGLYCERATE MUTASE"/>
    <property type="match status" value="1"/>
</dbReference>
<dbReference type="SUPFAM" id="SSF64158">
    <property type="entry name" value="2,3-Bisphosphoglycerate-independent phosphoglycerate mutase, substrate-binding domain"/>
    <property type="match status" value="1"/>
</dbReference>
<dbReference type="SUPFAM" id="SSF53649">
    <property type="entry name" value="Alkaline phosphatase-like"/>
    <property type="match status" value="1"/>
</dbReference>
<gene>
    <name evidence="9" type="primary">gpmI</name>
    <name evidence="16" type="ORF">FRY74_11575</name>
</gene>
<evidence type="ECO:0000256" key="10">
    <source>
        <dbReference type="NCBIfam" id="TIGR01307"/>
    </source>
</evidence>
<evidence type="ECO:0000259" key="14">
    <source>
        <dbReference type="Pfam" id="PF01676"/>
    </source>
</evidence>
<dbReference type="RefSeq" id="WP_147101785.1">
    <property type="nucleotide sequence ID" value="NZ_VOOS01000006.1"/>
</dbReference>
<feature type="binding site" evidence="9 12">
    <location>
        <begin position="152"/>
        <end position="153"/>
    </location>
    <ligand>
        <name>substrate</name>
    </ligand>
</feature>
<dbReference type="InterPro" id="IPR036646">
    <property type="entry name" value="PGAM_B_sf"/>
</dbReference>
<dbReference type="PANTHER" id="PTHR31637:SF0">
    <property type="entry name" value="2,3-BISPHOSPHOGLYCERATE-INDEPENDENT PHOSPHOGLYCERATE MUTASE"/>
    <property type="match status" value="1"/>
</dbReference>
<dbReference type="NCBIfam" id="TIGR01307">
    <property type="entry name" value="pgm_bpd_ind"/>
    <property type="match status" value="1"/>
</dbReference>
<evidence type="ECO:0000259" key="15">
    <source>
        <dbReference type="Pfam" id="PF06415"/>
    </source>
</evidence>
<evidence type="ECO:0000256" key="2">
    <source>
        <dbReference type="ARBA" id="ARBA00002315"/>
    </source>
</evidence>